<dbReference type="InterPro" id="IPR035901">
    <property type="entry name" value="GIY-YIG_endonuc_sf"/>
</dbReference>
<dbReference type="CDD" id="cd10456">
    <property type="entry name" value="GIY-YIG_UPF0213"/>
    <property type="match status" value="1"/>
</dbReference>
<evidence type="ECO:0000313" key="3">
    <source>
        <dbReference type="EMBL" id="MBB5014561.1"/>
    </source>
</evidence>
<name>A0A7W7V7D3_9GAMM</name>
<protein>
    <submittedName>
        <fullName evidence="3">Putative GIY-YIG superfamily endonuclease</fullName>
    </submittedName>
</protein>
<keyword evidence="3" id="KW-0540">Nuclease</keyword>
<evidence type="ECO:0000313" key="4">
    <source>
        <dbReference type="Proteomes" id="UP000519004"/>
    </source>
</evidence>
<dbReference type="InterPro" id="IPR000305">
    <property type="entry name" value="GIY-YIG_endonuc"/>
</dbReference>
<dbReference type="RefSeq" id="WP_183947137.1">
    <property type="nucleotide sequence ID" value="NZ_JACHHX010000002.1"/>
</dbReference>
<evidence type="ECO:0000259" key="2">
    <source>
        <dbReference type="PROSITE" id="PS50164"/>
    </source>
</evidence>
<sequence>MPFWVYMLRCADGSYYTGHTDDLDRRIAQHHAGELPGYTRDRRPLRLCWSESFASREEALAAERRVKGWSRAKKEALTRGDWQAIKRLSRGSDRPRCATLPATPGR</sequence>
<dbReference type="GO" id="GO:0004519">
    <property type="term" value="F:endonuclease activity"/>
    <property type="evidence" value="ECO:0007669"/>
    <property type="project" value="UniProtKB-KW"/>
</dbReference>
<dbReference type="PANTHER" id="PTHR34477:SF1">
    <property type="entry name" value="UPF0213 PROTEIN YHBQ"/>
    <property type="match status" value="1"/>
</dbReference>
<keyword evidence="4" id="KW-1185">Reference proteome</keyword>
<feature type="domain" description="GIY-YIG" evidence="2">
    <location>
        <begin position="1"/>
        <end position="76"/>
    </location>
</feature>
<evidence type="ECO:0000256" key="1">
    <source>
        <dbReference type="ARBA" id="ARBA00007435"/>
    </source>
</evidence>
<dbReference type="Pfam" id="PF01541">
    <property type="entry name" value="GIY-YIG"/>
    <property type="match status" value="1"/>
</dbReference>
<dbReference type="PANTHER" id="PTHR34477">
    <property type="entry name" value="UPF0213 PROTEIN YHBQ"/>
    <property type="match status" value="1"/>
</dbReference>
<dbReference type="SUPFAM" id="SSF82771">
    <property type="entry name" value="GIY-YIG endonuclease"/>
    <property type="match status" value="1"/>
</dbReference>
<dbReference type="InterPro" id="IPR050190">
    <property type="entry name" value="UPF0213_domain"/>
</dbReference>
<gene>
    <name evidence="3" type="ORF">HNQ58_000435</name>
</gene>
<comment type="caution">
    <text evidence="3">The sequence shown here is derived from an EMBL/GenBank/DDBJ whole genome shotgun (WGS) entry which is preliminary data.</text>
</comment>
<reference evidence="3 4" key="1">
    <citation type="submission" date="2020-08" db="EMBL/GenBank/DDBJ databases">
        <title>Genomic Encyclopedia of Type Strains, Phase IV (KMG-IV): sequencing the most valuable type-strain genomes for metagenomic binning, comparative biology and taxonomic classification.</title>
        <authorList>
            <person name="Goeker M."/>
        </authorList>
    </citation>
    <scope>NUCLEOTIDE SEQUENCE [LARGE SCALE GENOMIC DNA]</scope>
    <source>
        <strain evidence="3 4">DSM 25897</strain>
    </source>
</reference>
<accession>A0A7W7V7D3</accession>
<organism evidence="3 4">
    <name type="scientific">Rehaibacterium terrae</name>
    <dbReference type="NCBI Taxonomy" id="1341696"/>
    <lineage>
        <taxon>Bacteria</taxon>
        <taxon>Pseudomonadati</taxon>
        <taxon>Pseudomonadota</taxon>
        <taxon>Gammaproteobacteria</taxon>
        <taxon>Lysobacterales</taxon>
        <taxon>Lysobacteraceae</taxon>
        <taxon>Rehaibacterium</taxon>
    </lineage>
</organism>
<keyword evidence="3" id="KW-0255">Endonuclease</keyword>
<dbReference type="Proteomes" id="UP000519004">
    <property type="component" value="Unassembled WGS sequence"/>
</dbReference>
<comment type="similarity">
    <text evidence="1">Belongs to the UPF0213 family.</text>
</comment>
<dbReference type="AlphaFoldDB" id="A0A7W7V7D3"/>
<keyword evidence="3" id="KW-0378">Hydrolase</keyword>
<dbReference type="EMBL" id="JACHHX010000002">
    <property type="protein sequence ID" value="MBB5014561.1"/>
    <property type="molecule type" value="Genomic_DNA"/>
</dbReference>
<dbReference type="Gene3D" id="3.40.1440.10">
    <property type="entry name" value="GIY-YIG endonuclease"/>
    <property type="match status" value="1"/>
</dbReference>
<dbReference type="PROSITE" id="PS50164">
    <property type="entry name" value="GIY_YIG"/>
    <property type="match status" value="1"/>
</dbReference>
<dbReference type="SMART" id="SM00465">
    <property type="entry name" value="GIYc"/>
    <property type="match status" value="1"/>
</dbReference>
<proteinExistence type="inferred from homology"/>